<dbReference type="EMBL" id="MU001631">
    <property type="protein sequence ID" value="KAF2487986.1"/>
    <property type="molecule type" value="Genomic_DNA"/>
</dbReference>
<feature type="compositionally biased region" description="Polar residues" evidence="1">
    <location>
        <begin position="1"/>
        <end position="19"/>
    </location>
</feature>
<protein>
    <recommendedName>
        <fullName evidence="4">DUF1765-domain-containing protein</fullName>
    </recommendedName>
</protein>
<sequence length="1186" mass="130563">MSKGAPTQTRVYPSRTTSLGRKRAHPSSPQSTRKDTIASSAPRADTDLPPAASYSYIRDVTGLGITTPPPARIRPSSPDFGLEPPLSPRGDTTAAPTFSDPVKCEPLLALTIPVHPSPRPKEATPPTSSSKGENGALESATEDGQSSVASSLLNFRTSTDSHATVSTMPTTPGRRVSITSEFSRSLSFQSPFASYHSTPAPSRSPSPPAGKRATKDSDTEANGVPEATSTSLLRKRPSFRRKKSTRSAPDPSAESEKSQSSDDQSERRASRRSGLLRRASSRSSARPTKESISENEAPGPLRDSTPAVPPLPKSFSTDRLPGLRAQGLANGRSTPVPRLLPSDRALGGNVVARKKDELWSVFRALDADFAKFNSKSLAHKAGVVRSSLLPFLRTYASHPSNRSLRPEDLDRRANILNKWWTGLVELLHGRNNQSISGTDRPVILDGISGILERPEWRTSPSPYCPLDRRLQDGLSYANRSKSSLASSTSDFLAETVHQNVRNIFVQNLSAQMAFVVDKMSLRNASASLVTFCGKACAYAFMFVPGMAEVLVRLWDVPIEPLRRVVQGCGIGKFEDISSDAEHIISAFPPALQQLGFSSLPKYIRKLRTPPQLPPGTANIEWWGRWLERWSGRESDLFYVFVKHFHILVTDFMPLDTSRRERISAPGMLLVHAKILVNLDATIHRHSNAGAPDAAPAYADMLGDPDAIATPLPIPPTNAIRVMAENRLIMLIRDFLSERTVDHPIARQLFAESFNDLLHVCTTGTSLFDHSACYTLLDFLEEALVILARFDRANEHRRSVLGLEFWKDAWKKMISSQNTMTEIRLYSFLYTIWNTVICESGWKADVCFDLLLAPEIFERTFSHWCPMVRAYFMRLLCWRVARHDGDYSSVDVDIFETLVERLGEIWSHHLFLRGLNELQDTVPVATNPCHPFPSRRLLIVRTDTAVSPGGTFLPFDRLFPKDAPSSPGPGVKRSSTVSDADTTVSRPGSALSSVVSDPDSEEQRGRSLGTFLRNLMPSKSRSKSRNASRPESRVGSSPPPALPTGLVRSATDDAPAQRSSGIEAGARPATEVVPALRKFSFKFSLEFHPNAKPLPPMRLTAPRVPQSTQQFLLTYSNKANTPKPALASEPTGEQRVHAKYSGHALAEWALVLGECQSFFDRRKSEGLPSNKFVETPTLAVEVLRRPG</sequence>
<proteinExistence type="predicted"/>
<dbReference type="OrthoDB" id="296767at2759"/>
<organism evidence="2 3">
    <name type="scientific">Neohortaea acidophila</name>
    <dbReference type="NCBI Taxonomy" id="245834"/>
    <lineage>
        <taxon>Eukaryota</taxon>
        <taxon>Fungi</taxon>
        <taxon>Dikarya</taxon>
        <taxon>Ascomycota</taxon>
        <taxon>Pezizomycotina</taxon>
        <taxon>Dothideomycetes</taxon>
        <taxon>Dothideomycetidae</taxon>
        <taxon>Mycosphaerellales</taxon>
        <taxon>Teratosphaeriaceae</taxon>
        <taxon>Neohortaea</taxon>
    </lineage>
</organism>
<name>A0A6A6Q7R9_9PEZI</name>
<feature type="region of interest" description="Disordered" evidence="1">
    <location>
        <begin position="956"/>
        <end position="1065"/>
    </location>
</feature>
<dbReference type="AlphaFoldDB" id="A0A6A6Q7R9"/>
<evidence type="ECO:0000313" key="3">
    <source>
        <dbReference type="Proteomes" id="UP000799767"/>
    </source>
</evidence>
<reference evidence="2" key="1">
    <citation type="journal article" date="2020" name="Stud. Mycol.">
        <title>101 Dothideomycetes genomes: a test case for predicting lifestyles and emergence of pathogens.</title>
        <authorList>
            <person name="Haridas S."/>
            <person name="Albert R."/>
            <person name="Binder M."/>
            <person name="Bloem J."/>
            <person name="Labutti K."/>
            <person name="Salamov A."/>
            <person name="Andreopoulos B."/>
            <person name="Baker S."/>
            <person name="Barry K."/>
            <person name="Bills G."/>
            <person name="Bluhm B."/>
            <person name="Cannon C."/>
            <person name="Castanera R."/>
            <person name="Culley D."/>
            <person name="Daum C."/>
            <person name="Ezra D."/>
            <person name="Gonzalez J."/>
            <person name="Henrissat B."/>
            <person name="Kuo A."/>
            <person name="Liang C."/>
            <person name="Lipzen A."/>
            <person name="Lutzoni F."/>
            <person name="Magnuson J."/>
            <person name="Mondo S."/>
            <person name="Nolan M."/>
            <person name="Ohm R."/>
            <person name="Pangilinan J."/>
            <person name="Park H.-J."/>
            <person name="Ramirez L."/>
            <person name="Alfaro M."/>
            <person name="Sun H."/>
            <person name="Tritt A."/>
            <person name="Yoshinaga Y."/>
            <person name="Zwiers L.-H."/>
            <person name="Turgeon B."/>
            <person name="Goodwin S."/>
            <person name="Spatafora J."/>
            <person name="Crous P."/>
            <person name="Grigoriev I."/>
        </authorList>
    </citation>
    <scope>NUCLEOTIDE SEQUENCE</scope>
    <source>
        <strain evidence="2">CBS 113389</strain>
    </source>
</reference>
<dbReference type="Pfam" id="PF08578">
    <property type="entry name" value="DUF1765"/>
    <property type="match status" value="1"/>
</dbReference>
<feature type="compositionally biased region" description="Basic and acidic residues" evidence="1">
    <location>
        <begin position="254"/>
        <end position="268"/>
    </location>
</feature>
<evidence type="ECO:0000313" key="2">
    <source>
        <dbReference type="EMBL" id="KAF2487986.1"/>
    </source>
</evidence>
<dbReference type="GeneID" id="54473440"/>
<feature type="compositionally biased region" description="Low complexity" evidence="1">
    <location>
        <begin position="973"/>
        <end position="984"/>
    </location>
</feature>
<feature type="compositionally biased region" description="Polar residues" evidence="1">
    <location>
        <begin position="177"/>
        <end position="196"/>
    </location>
</feature>
<evidence type="ECO:0000256" key="1">
    <source>
        <dbReference type="SAM" id="MobiDB-lite"/>
    </source>
</evidence>
<feature type="compositionally biased region" description="Polar residues" evidence="1">
    <location>
        <begin position="142"/>
        <end position="170"/>
    </location>
</feature>
<feature type="region of interest" description="Disordered" evidence="1">
    <location>
        <begin position="1"/>
        <end position="342"/>
    </location>
</feature>
<gene>
    <name evidence="2" type="ORF">BDY17DRAFT_290066</name>
</gene>
<dbReference type="PANTHER" id="PTHR37988">
    <property type="entry name" value="UPF0592 MEMBRANE PROTEIN C7D4.03C"/>
    <property type="match status" value="1"/>
</dbReference>
<keyword evidence="3" id="KW-1185">Reference proteome</keyword>
<feature type="compositionally biased region" description="Low complexity" evidence="1">
    <location>
        <begin position="276"/>
        <end position="286"/>
    </location>
</feature>
<accession>A0A6A6Q7R9</accession>
<dbReference type="PANTHER" id="PTHR37988:SF1">
    <property type="entry name" value="UPF0592 MEMBRANE PROTEIN C7D4.03C"/>
    <property type="match status" value="1"/>
</dbReference>
<dbReference type="InterPro" id="IPR013887">
    <property type="entry name" value="UPF0592"/>
</dbReference>
<evidence type="ECO:0008006" key="4">
    <source>
        <dbReference type="Google" id="ProtNLM"/>
    </source>
</evidence>
<dbReference type="RefSeq" id="XP_033594555.1">
    <property type="nucleotide sequence ID" value="XM_033732438.1"/>
</dbReference>
<dbReference type="Proteomes" id="UP000799767">
    <property type="component" value="Unassembled WGS sequence"/>
</dbReference>
<feature type="compositionally biased region" description="Basic residues" evidence="1">
    <location>
        <begin position="233"/>
        <end position="245"/>
    </location>
</feature>